<dbReference type="InterPro" id="IPR001107">
    <property type="entry name" value="Band_7"/>
</dbReference>
<keyword evidence="5" id="KW-0735">Signal-anchor</keyword>
<evidence type="ECO:0000256" key="1">
    <source>
        <dbReference type="ARBA" id="ARBA00004648"/>
    </source>
</evidence>
<feature type="compositionally biased region" description="Basic and acidic residues" evidence="9">
    <location>
        <begin position="1"/>
        <end position="15"/>
    </location>
</feature>
<protein>
    <recommendedName>
        <fullName evidence="11">Band 7 domain-containing protein</fullName>
    </recommendedName>
</protein>
<dbReference type="GO" id="GO:0032933">
    <property type="term" value="P:SREBP signaling pathway"/>
    <property type="evidence" value="ECO:0007669"/>
    <property type="project" value="TreeGrafter"/>
</dbReference>
<organism evidence="12 13">
    <name type="scientific">Tigriopus californicus</name>
    <name type="common">Marine copepod</name>
    <dbReference type="NCBI Taxonomy" id="6832"/>
    <lineage>
        <taxon>Eukaryota</taxon>
        <taxon>Metazoa</taxon>
        <taxon>Ecdysozoa</taxon>
        <taxon>Arthropoda</taxon>
        <taxon>Crustacea</taxon>
        <taxon>Multicrustacea</taxon>
        <taxon>Hexanauplia</taxon>
        <taxon>Copepoda</taxon>
        <taxon>Harpacticoida</taxon>
        <taxon>Harpacticidae</taxon>
        <taxon>Tigriopus</taxon>
    </lineage>
</organism>
<dbReference type="PANTHER" id="PTHR15351">
    <property type="entry name" value="ERLIN (ER LIPID RAFT ASSOCIATED PROTEIN) HOMOLOG"/>
    <property type="match status" value="1"/>
</dbReference>
<dbReference type="GO" id="GO:0031625">
    <property type="term" value="F:ubiquitin protein ligase binding"/>
    <property type="evidence" value="ECO:0007669"/>
    <property type="project" value="InterPro"/>
</dbReference>
<evidence type="ECO:0000313" key="13">
    <source>
        <dbReference type="Proteomes" id="UP000318571"/>
    </source>
</evidence>
<evidence type="ECO:0000256" key="8">
    <source>
        <dbReference type="ARBA" id="ARBA00023180"/>
    </source>
</evidence>
<keyword evidence="13" id="KW-1185">Reference proteome</keyword>
<feature type="region of interest" description="Disordered" evidence="9">
    <location>
        <begin position="1"/>
        <end position="23"/>
    </location>
</feature>
<dbReference type="Pfam" id="PF01145">
    <property type="entry name" value="Band_7"/>
    <property type="match status" value="1"/>
</dbReference>
<comment type="similarity">
    <text evidence="2">Belongs to the band 7/mec-2 family.</text>
</comment>
<reference evidence="12 13" key="1">
    <citation type="journal article" date="2018" name="Nat. Ecol. Evol.">
        <title>Genomic signatures of mitonuclear coevolution across populations of Tigriopus californicus.</title>
        <authorList>
            <person name="Barreto F.S."/>
            <person name="Watson E.T."/>
            <person name="Lima T.G."/>
            <person name="Willett C.S."/>
            <person name="Edmands S."/>
            <person name="Li W."/>
            <person name="Burton R.S."/>
        </authorList>
    </citation>
    <scope>NUCLEOTIDE SEQUENCE [LARGE SCALE GENOMIC DNA]</scope>
    <source>
        <strain evidence="12 13">San Diego</strain>
    </source>
</reference>
<sequence length="562" mass="62668">MNDLSQEDKPNESRKPPQTVASQINPCCDLVTGGSRFKKDSPSSVVIRLTGECELLAFKRSRYKPLVEGVCSTRNFVPRGQPLTIQENICQEKPPSGQKHLPLTSSGLPNLDNESVIRSTDEGIASASSTISLGLNTHSLEDSIPLKSTPRVNYSTSFEIGKTLAKSAKGHRSASGIQSHPVYLVVSERGNPFERLHQAKGIRNVISQVQDVNDILKRLSNMGDEEDSSFSLGLDQFCTTRKKLWTICSVVAAILAFIVSIVAGSIHKVHEGNVGIYFKHGALLDHFSLPGIHLKAPFVTDVKEVSVRPETDTLPDFNTVTKDGIQNTFFEVQVISDVSMQQIVALIRKFGMNYKQALVFDRIKEELRIFCANHTVDEVYNEKFLDIVQAVKTRTEEKIKRLGMDGIKILNLVIPKPDIPPDIVSNYKAVKVQWTEQLVATQLQRTEQIRKETESMKAVADANRQKAVLEIELQKHVLMKEGEKDVSLLDNEIVRKREESNADVEAYKKIKDAEGNAVLFTKEYVQLEMAKALSNNTKYYFSGEQSVLGALLNRVLGKDTET</sequence>
<evidence type="ECO:0000256" key="6">
    <source>
        <dbReference type="ARBA" id="ARBA00022989"/>
    </source>
</evidence>
<gene>
    <name evidence="12" type="ORF">TCAL_06994</name>
</gene>
<evidence type="ECO:0000313" key="12">
    <source>
        <dbReference type="EMBL" id="TRY73437.1"/>
    </source>
</evidence>
<evidence type="ECO:0000256" key="2">
    <source>
        <dbReference type="ARBA" id="ARBA00008164"/>
    </source>
</evidence>
<dbReference type="Proteomes" id="UP000318571">
    <property type="component" value="Chromosome 3"/>
</dbReference>
<comment type="caution">
    <text evidence="12">The sequence shown here is derived from an EMBL/GenBank/DDBJ whole genome shotgun (WGS) entry which is preliminary data.</text>
</comment>
<feature type="domain" description="Band 7" evidence="11">
    <location>
        <begin position="264"/>
        <end position="431"/>
    </location>
</feature>
<dbReference type="GO" id="GO:0005789">
    <property type="term" value="C:endoplasmic reticulum membrane"/>
    <property type="evidence" value="ECO:0007669"/>
    <property type="project" value="UniProtKB-SubCell"/>
</dbReference>
<evidence type="ECO:0000259" key="11">
    <source>
        <dbReference type="SMART" id="SM00244"/>
    </source>
</evidence>
<name>A0A553P6Y0_TIGCA</name>
<dbReference type="InterPro" id="IPR036013">
    <property type="entry name" value="Band_7/SPFH_dom_sf"/>
</dbReference>
<proteinExistence type="inferred from homology"/>
<dbReference type="PANTHER" id="PTHR15351:SF3">
    <property type="entry name" value="ERLIN"/>
    <property type="match status" value="1"/>
</dbReference>
<evidence type="ECO:0000256" key="7">
    <source>
        <dbReference type="ARBA" id="ARBA00023136"/>
    </source>
</evidence>
<feature type="transmembrane region" description="Helical" evidence="10">
    <location>
        <begin position="244"/>
        <end position="266"/>
    </location>
</feature>
<evidence type="ECO:0000256" key="3">
    <source>
        <dbReference type="ARBA" id="ARBA00022692"/>
    </source>
</evidence>
<keyword evidence="6 10" id="KW-1133">Transmembrane helix</keyword>
<evidence type="ECO:0000256" key="9">
    <source>
        <dbReference type="SAM" id="MobiDB-lite"/>
    </source>
</evidence>
<keyword evidence="7 10" id="KW-0472">Membrane</keyword>
<evidence type="ECO:0000256" key="5">
    <source>
        <dbReference type="ARBA" id="ARBA00022968"/>
    </source>
</evidence>
<evidence type="ECO:0000256" key="4">
    <source>
        <dbReference type="ARBA" id="ARBA00022824"/>
    </source>
</evidence>
<dbReference type="SUPFAM" id="SSF117892">
    <property type="entry name" value="Band 7/SPFH domain"/>
    <property type="match status" value="1"/>
</dbReference>
<comment type="subcellular location">
    <subcellularLocation>
        <location evidence="1">Endoplasmic reticulum membrane</location>
        <topology evidence="1">Single-pass type II membrane protein</topology>
    </subcellularLocation>
</comment>
<dbReference type="STRING" id="6832.A0A553P6Y0"/>
<dbReference type="OrthoDB" id="10306163at2759"/>
<dbReference type="GO" id="GO:0015485">
    <property type="term" value="F:cholesterol binding"/>
    <property type="evidence" value="ECO:0007669"/>
    <property type="project" value="TreeGrafter"/>
</dbReference>
<evidence type="ECO:0000256" key="10">
    <source>
        <dbReference type="SAM" id="Phobius"/>
    </source>
</evidence>
<dbReference type="EMBL" id="VCGU01000007">
    <property type="protein sequence ID" value="TRY73437.1"/>
    <property type="molecule type" value="Genomic_DNA"/>
</dbReference>
<dbReference type="Gene3D" id="3.30.479.30">
    <property type="entry name" value="Band 7 domain"/>
    <property type="match status" value="1"/>
</dbReference>
<dbReference type="InterPro" id="IPR033294">
    <property type="entry name" value="Erlin1/2"/>
</dbReference>
<dbReference type="SMART" id="SM00244">
    <property type="entry name" value="PHB"/>
    <property type="match status" value="1"/>
</dbReference>
<keyword evidence="4" id="KW-0256">Endoplasmic reticulum</keyword>
<dbReference type="AlphaFoldDB" id="A0A553P6Y0"/>
<keyword evidence="3 10" id="KW-0812">Transmembrane</keyword>
<accession>A0A553P6Y0</accession>
<keyword evidence="8" id="KW-0325">Glycoprotein</keyword>